<organism evidence="2">
    <name type="scientific">Human herpesvirus 2</name>
    <name type="common">HHV-2</name>
    <name type="synonym">Human herpes simplex virus 2</name>
    <dbReference type="NCBI Taxonomy" id="10310"/>
    <lineage>
        <taxon>Viruses</taxon>
        <taxon>Duplodnaviria</taxon>
        <taxon>Heunggongvirae</taxon>
        <taxon>Peploviricota</taxon>
        <taxon>Herviviricetes</taxon>
        <taxon>Herpesvirales</taxon>
        <taxon>Orthoherpesviridae</taxon>
        <taxon>Alphaherpesvirinae</taxon>
        <taxon>Simplexvirus</taxon>
        <taxon>Simplexvirus humanalpha2</taxon>
    </lineage>
</organism>
<protein>
    <submittedName>
        <fullName evidence="2">Uncharacterized protein</fullName>
    </submittedName>
</protein>
<dbReference type="EMBL" id="MH790586">
    <property type="protein sequence ID" value="QBH78732.1"/>
    <property type="molecule type" value="Genomic_DNA"/>
</dbReference>
<feature type="compositionally biased region" description="Low complexity" evidence="1">
    <location>
        <begin position="46"/>
        <end position="96"/>
    </location>
</feature>
<evidence type="ECO:0000313" key="2">
    <source>
        <dbReference type="EMBL" id="QBH78732.1"/>
    </source>
</evidence>
<proteinExistence type="predicted"/>
<organismHost>
    <name type="scientific">Homo sapiens</name>
    <name type="common">Human</name>
    <dbReference type="NCBI Taxonomy" id="9606"/>
</organismHost>
<evidence type="ECO:0000256" key="1">
    <source>
        <dbReference type="SAM" id="MobiDB-lite"/>
    </source>
</evidence>
<accession>A0A481TCY1</accession>
<feature type="compositionally biased region" description="Gly residues" evidence="1">
    <location>
        <begin position="97"/>
        <end position="111"/>
    </location>
</feature>
<sequence length="306" mass="30750">MEGVRGGEGERAASSSAPSRSGGGDGIVRTASSTIEASRASCRGETTPSAAGSSTASPDAGAASSASASAAAPSASSSFSSGPPCHPNPGRAAGRRSGFGVGGGPSAGSGDPGPPVVSAAARRRPPSSSAIATSAPRPCVVVVVVFFFFRCSADIASDRGVRGVFFFFRGGSGWGGGVVGGLSPPRAVRACACVFSPLRADRVDPGGRVGSRAPCGRSPRRLADIVLGARGAGGKEEDAEEERSTPPRPGSPGFRPQVEPHYARPRPDARASASVAAARWSRRRRLRPRGISLAPGAGGFRFRPRC</sequence>
<reference evidence="2" key="1">
    <citation type="submission" date="2018-08" db="EMBL/GenBank/DDBJ databases">
        <title>HSV2 whole genome sequences from clinical isolates.</title>
        <authorList>
            <person name="Roychoudhury P."/>
            <person name="Greninger A.L."/>
            <person name="Jerome K.R."/>
            <person name="Johnston C."/>
            <person name="Wald A."/>
            <person name="Xie H."/>
        </authorList>
    </citation>
    <scope>NUCLEOTIDE SEQUENCE</scope>
    <source>
        <strain evidence="2">2016-8369</strain>
    </source>
</reference>
<feature type="compositionally biased region" description="Basic and acidic residues" evidence="1">
    <location>
        <begin position="1"/>
        <end position="11"/>
    </location>
</feature>
<name>A0A481TCY1_HHV2</name>
<feature type="region of interest" description="Disordered" evidence="1">
    <location>
        <begin position="1"/>
        <end position="122"/>
    </location>
</feature>
<feature type="region of interest" description="Disordered" evidence="1">
    <location>
        <begin position="231"/>
        <end position="282"/>
    </location>
</feature>
<feature type="compositionally biased region" description="Low complexity" evidence="1">
    <location>
        <begin position="270"/>
        <end position="279"/>
    </location>
</feature>